<keyword evidence="5" id="KW-0997">Cell inner membrane</keyword>
<dbReference type="GO" id="GO:0015628">
    <property type="term" value="P:protein secretion by the type II secretion system"/>
    <property type="evidence" value="ECO:0007669"/>
    <property type="project" value="InterPro"/>
</dbReference>
<evidence type="ECO:0000256" key="9">
    <source>
        <dbReference type="ARBA" id="ARBA00023136"/>
    </source>
</evidence>
<evidence type="ECO:0000256" key="8">
    <source>
        <dbReference type="ARBA" id="ARBA00022989"/>
    </source>
</evidence>
<evidence type="ECO:0000313" key="12">
    <source>
        <dbReference type="EMBL" id="SEL57499.1"/>
    </source>
</evidence>
<proteinExistence type="inferred from homology"/>
<dbReference type="RefSeq" id="WP_085285633.1">
    <property type="nucleotide sequence ID" value="NZ_FOBI01000014.1"/>
</dbReference>
<evidence type="ECO:0000256" key="7">
    <source>
        <dbReference type="ARBA" id="ARBA00022927"/>
    </source>
</evidence>
<accession>A0A1H7RBK0</accession>
<keyword evidence="4" id="KW-1003">Cell membrane</keyword>
<dbReference type="SUPFAM" id="SSF50156">
    <property type="entry name" value="PDZ domain-like"/>
    <property type="match status" value="1"/>
</dbReference>
<evidence type="ECO:0000256" key="3">
    <source>
        <dbReference type="ARBA" id="ARBA00022448"/>
    </source>
</evidence>
<comment type="similarity">
    <text evidence="2">Belongs to the GSP C family.</text>
</comment>
<evidence type="ECO:0000256" key="4">
    <source>
        <dbReference type="ARBA" id="ARBA00022475"/>
    </source>
</evidence>
<dbReference type="GO" id="GO:0015627">
    <property type="term" value="C:type II protein secretion system complex"/>
    <property type="evidence" value="ECO:0007669"/>
    <property type="project" value="InterPro"/>
</dbReference>
<gene>
    <name evidence="12" type="ORF">SAMN05216262_11435</name>
</gene>
<keyword evidence="7" id="KW-0653">Protein transport</keyword>
<name>A0A1H7RBK0_9GAMM</name>
<reference evidence="13" key="1">
    <citation type="submission" date="2016-10" db="EMBL/GenBank/DDBJ databases">
        <authorList>
            <person name="Varghese N."/>
            <person name="Submissions S."/>
        </authorList>
    </citation>
    <scope>NUCLEOTIDE SEQUENCE [LARGE SCALE GENOMIC DNA]</scope>
    <source>
        <strain evidence="13">CGMCC 1.9127</strain>
    </source>
</reference>
<organism evidence="12 13">
    <name type="scientific">Colwellia chukchiensis</name>
    <dbReference type="NCBI Taxonomy" id="641665"/>
    <lineage>
        <taxon>Bacteria</taxon>
        <taxon>Pseudomonadati</taxon>
        <taxon>Pseudomonadota</taxon>
        <taxon>Gammaproteobacteria</taxon>
        <taxon>Alteromonadales</taxon>
        <taxon>Colwelliaceae</taxon>
        <taxon>Colwellia</taxon>
    </lineage>
</organism>
<comment type="subcellular location">
    <subcellularLocation>
        <location evidence="1">Cell inner membrane</location>
    </subcellularLocation>
</comment>
<dbReference type="InterPro" id="IPR036034">
    <property type="entry name" value="PDZ_sf"/>
</dbReference>
<dbReference type="GO" id="GO:0005886">
    <property type="term" value="C:plasma membrane"/>
    <property type="evidence" value="ECO:0007669"/>
    <property type="project" value="UniProtKB-SubCell"/>
</dbReference>
<keyword evidence="3" id="KW-0813">Transport</keyword>
<dbReference type="Gene3D" id="2.30.42.10">
    <property type="match status" value="1"/>
</dbReference>
<evidence type="ECO:0000256" key="5">
    <source>
        <dbReference type="ARBA" id="ARBA00022519"/>
    </source>
</evidence>
<evidence type="ECO:0000259" key="11">
    <source>
        <dbReference type="Pfam" id="PF11356"/>
    </source>
</evidence>
<keyword evidence="8 10" id="KW-1133">Transmembrane helix</keyword>
<dbReference type="EMBL" id="FOBI01000014">
    <property type="protein sequence ID" value="SEL57499.1"/>
    <property type="molecule type" value="Genomic_DNA"/>
</dbReference>
<dbReference type="AlphaFoldDB" id="A0A1H7RBK0"/>
<dbReference type="Proteomes" id="UP000199297">
    <property type="component" value="Unassembled WGS sequence"/>
</dbReference>
<keyword evidence="13" id="KW-1185">Reference proteome</keyword>
<dbReference type="Pfam" id="PF11356">
    <property type="entry name" value="T2SSC"/>
    <property type="match status" value="1"/>
</dbReference>
<dbReference type="OrthoDB" id="1491375at2"/>
<keyword evidence="9 10" id="KW-0472">Membrane</keyword>
<feature type="transmembrane region" description="Helical" evidence="10">
    <location>
        <begin position="25"/>
        <end position="46"/>
    </location>
</feature>
<evidence type="ECO:0000256" key="1">
    <source>
        <dbReference type="ARBA" id="ARBA00004533"/>
    </source>
</evidence>
<protein>
    <submittedName>
        <fullName evidence="12">Type II secretion system protein C (GspC)</fullName>
    </submittedName>
</protein>
<evidence type="ECO:0000256" key="10">
    <source>
        <dbReference type="SAM" id="Phobius"/>
    </source>
</evidence>
<evidence type="ECO:0000256" key="6">
    <source>
        <dbReference type="ARBA" id="ARBA00022692"/>
    </source>
</evidence>
<dbReference type="Gene3D" id="2.30.30.830">
    <property type="match status" value="1"/>
</dbReference>
<dbReference type="InterPro" id="IPR024961">
    <property type="entry name" value="T2SS_GspC_N"/>
</dbReference>
<evidence type="ECO:0000256" key="2">
    <source>
        <dbReference type="ARBA" id="ARBA00007986"/>
    </source>
</evidence>
<keyword evidence="6 10" id="KW-0812">Transmembrane</keyword>
<evidence type="ECO:0000313" key="13">
    <source>
        <dbReference type="Proteomes" id="UP000199297"/>
    </source>
</evidence>
<feature type="domain" description="Type II secretion system protein GspC N-terminal" evidence="11">
    <location>
        <begin position="28"/>
        <end position="169"/>
    </location>
</feature>
<dbReference type="STRING" id="641665.GCA_002104455_01259"/>
<dbReference type="NCBIfam" id="TIGR01713">
    <property type="entry name" value="typeII_sec_gspC"/>
    <property type="match status" value="1"/>
</dbReference>
<sequence>MTLSNNFSRALEPLAKLPQQRITQIIMLLLLSYIAYLCAQLTWFGLSEPNSKLAQNQHRAQSHTQTQAKDISVGAIQALNLFGRYNQKQAPKVEQVVIEDAPETRLKLILSGVVASNDQATAGAIIESAGKQETYSIGENIKGTRAVLESVYNDRVILKVSGRFETLMFEGLKFDKNVKPLRIKGRNNSEQASTPLNLAASAAQVIDQRNNKALTQTTKSLRKTLNSDPGKITDYLKISPRRENGKIIGYRLMPGKDPEFFKSAGLKSGDIATQMNGYDLTAPREAAQALKSLKEQREVSLLLNRSGTLTEILFSIDN</sequence>
<dbReference type="InterPro" id="IPR001639">
    <property type="entry name" value="T2SS_protein-GspC"/>
</dbReference>